<feature type="compositionally biased region" description="Basic residues" evidence="1">
    <location>
        <begin position="1"/>
        <end position="14"/>
    </location>
</feature>
<keyword evidence="3" id="KW-1185">Reference proteome</keyword>
<reference evidence="2 3" key="1">
    <citation type="journal article" date="2014" name="Genome Biol. Evol.">
        <title>The secreted proteins of Achlya hypogyna and Thraustotheca clavata identify the ancestral oomycete secretome and reveal gene acquisitions by horizontal gene transfer.</title>
        <authorList>
            <person name="Misner I."/>
            <person name="Blouin N."/>
            <person name="Leonard G."/>
            <person name="Richards T.A."/>
            <person name="Lane C.E."/>
        </authorList>
    </citation>
    <scope>NUCLEOTIDE SEQUENCE [LARGE SCALE GENOMIC DNA]</scope>
    <source>
        <strain evidence="2 3">ATCC 48635</strain>
    </source>
</reference>
<sequence>MPLKKTGPKKKPSLHRQIQCRNNQRRYRAEARARMEYLENAVGELLTETARLEGHVESLSRAVMLLPPPRSVIAHLGNVARCREYWIAFQHGYAVHDPRVAARQVAVLRSLMDPCVEVMGVYGIEKVVDNWTQYARCFKTLLKVSSGWEVVHVDDGTRIVKGVGTITLRIGRETIGALCPQTLGNEPLVQRIVGREIVCPCTQFFYMSLVQDRVVVTRVDTDLNMMVGLTSLLGSLPDATNIMTGVRLKDGAELTCWLPPPLL</sequence>
<feature type="region of interest" description="Disordered" evidence="1">
    <location>
        <begin position="1"/>
        <end position="20"/>
    </location>
</feature>
<dbReference type="Proteomes" id="UP000243579">
    <property type="component" value="Unassembled WGS sequence"/>
</dbReference>
<evidence type="ECO:0000313" key="2">
    <source>
        <dbReference type="EMBL" id="OQR88339.1"/>
    </source>
</evidence>
<evidence type="ECO:0000256" key="1">
    <source>
        <dbReference type="SAM" id="MobiDB-lite"/>
    </source>
</evidence>
<dbReference type="OrthoDB" id="71153at2759"/>
<gene>
    <name evidence="2" type="ORF">ACHHYP_06860</name>
</gene>
<evidence type="ECO:0008006" key="4">
    <source>
        <dbReference type="Google" id="ProtNLM"/>
    </source>
</evidence>
<dbReference type="EMBL" id="JNBR01001383">
    <property type="protein sequence ID" value="OQR88339.1"/>
    <property type="molecule type" value="Genomic_DNA"/>
</dbReference>
<name>A0A1V9YRB7_ACHHY</name>
<dbReference type="AlphaFoldDB" id="A0A1V9YRB7"/>
<comment type="caution">
    <text evidence="2">The sequence shown here is derived from an EMBL/GenBank/DDBJ whole genome shotgun (WGS) entry which is preliminary data.</text>
</comment>
<evidence type="ECO:0000313" key="3">
    <source>
        <dbReference type="Proteomes" id="UP000243579"/>
    </source>
</evidence>
<proteinExistence type="predicted"/>
<accession>A0A1V9YRB7</accession>
<organism evidence="2 3">
    <name type="scientific">Achlya hypogyna</name>
    <name type="common">Oomycete</name>
    <name type="synonym">Protoachlya hypogyna</name>
    <dbReference type="NCBI Taxonomy" id="1202772"/>
    <lineage>
        <taxon>Eukaryota</taxon>
        <taxon>Sar</taxon>
        <taxon>Stramenopiles</taxon>
        <taxon>Oomycota</taxon>
        <taxon>Saprolegniomycetes</taxon>
        <taxon>Saprolegniales</taxon>
        <taxon>Achlyaceae</taxon>
        <taxon>Achlya</taxon>
    </lineage>
</organism>
<protein>
    <recommendedName>
        <fullName evidence="4">Bzip transcription factor</fullName>
    </recommendedName>
</protein>